<keyword evidence="6" id="KW-1185">Reference proteome</keyword>
<protein>
    <submittedName>
        <fullName evidence="5">Helix-turn-helix domain-containing protein</fullName>
    </submittedName>
</protein>
<evidence type="ECO:0000256" key="2">
    <source>
        <dbReference type="ARBA" id="ARBA00023163"/>
    </source>
</evidence>
<dbReference type="InterPro" id="IPR007050">
    <property type="entry name" value="HTH_bacterioopsin"/>
</dbReference>
<organism evidence="5 6">
    <name type="scientific">Halobaculum marinum</name>
    <dbReference type="NCBI Taxonomy" id="3031996"/>
    <lineage>
        <taxon>Archaea</taxon>
        <taxon>Methanobacteriati</taxon>
        <taxon>Methanobacteriota</taxon>
        <taxon>Stenosarchaea group</taxon>
        <taxon>Halobacteria</taxon>
        <taxon>Halobacteriales</taxon>
        <taxon>Haloferacaceae</taxon>
        <taxon>Halobaculum</taxon>
    </lineage>
</organism>
<comment type="caution">
    <text evidence="5">The sequence shown here is derived from an EMBL/GenBank/DDBJ whole genome shotgun (WGS) entry which is preliminary data.</text>
</comment>
<sequence length="218" mass="24095">MSIVAEFRLVHPDIPTLDALARADGMALTAEQVIADDPRHPTVFFWAEGEAFDVFEAGIDDDAGICEWERIESLDGRRLYRIDIDGAASVVIYPTDVEVGASRLGFSATAAGLDVRMRFPGRQELETYFARCREQGIDVSLTRLYGSERDDDFLTVSPKQREALVAAAERGYFRVPRESDLSSLAGDLGVSAQSASERLRRGTEALVREAFDVDDRDA</sequence>
<evidence type="ECO:0000313" key="5">
    <source>
        <dbReference type="EMBL" id="MFC7096691.1"/>
    </source>
</evidence>
<accession>A0ABD5WTR7</accession>
<dbReference type="InterPro" id="IPR031803">
    <property type="entry name" value="BAT_GAF/HTH-assoc"/>
</dbReference>
<dbReference type="RefSeq" id="WP_276238846.1">
    <property type="nucleotide sequence ID" value="NZ_CP119989.1"/>
</dbReference>
<evidence type="ECO:0000259" key="4">
    <source>
        <dbReference type="Pfam" id="PF15915"/>
    </source>
</evidence>
<feature type="domain" description="Bacterioopsin transcriptional activator GAF and HTH associated" evidence="4">
    <location>
        <begin position="15"/>
        <end position="149"/>
    </location>
</feature>
<dbReference type="Proteomes" id="UP001596388">
    <property type="component" value="Unassembled WGS sequence"/>
</dbReference>
<dbReference type="AlphaFoldDB" id="A0ABD5WTR7"/>
<reference evidence="5 6" key="1">
    <citation type="journal article" date="2019" name="Int. J. Syst. Evol. Microbiol.">
        <title>The Global Catalogue of Microorganisms (GCM) 10K type strain sequencing project: providing services to taxonomists for standard genome sequencing and annotation.</title>
        <authorList>
            <consortium name="The Broad Institute Genomics Platform"/>
            <consortium name="The Broad Institute Genome Sequencing Center for Infectious Disease"/>
            <person name="Wu L."/>
            <person name="Ma J."/>
        </authorList>
    </citation>
    <scope>NUCLEOTIDE SEQUENCE [LARGE SCALE GENOMIC DNA]</scope>
    <source>
        <strain evidence="5 6">DT55</strain>
    </source>
</reference>
<feature type="domain" description="HTH bat-type" evidence="3">
    <location>
        <begin position="158"/>
        <end position="207"/>
    </location>
</feature>
<evidence type="ECO:0000256" key="1">
    <source>
        <dbReference type="ARBA" id="ARBA00023015"/>
    </source>
</evidence>
<dbReference type="Pfam" id="PF15915">
    <property type="entry name" value="BAT"/>
    <property type="match status" value="1"/>
</dbReference>
<dbReference type="Pfam" id="PF04967">
    <property type="entry name" value="HTH_10"/>
    <property type="match status" value="1"/>
</dbReference>
<evidence type="ECO:0000259" key="3">
    <source>
        <dbReference type="Pfam" id="PF04967"/>
    </source>
</evidence>
<keyword evidence="2" id="KW-0804">Transcription</keyword>
<keyword evidence="1" id="KW-0805">Transcription regulation</keyword>
<evidence type="ECO:0000313" key="6">
    <source>
        <dbReference type="Proteomes" id="UP001596388"/>
    </source>
</evidence>
<dbReference type="EMBL" id="JBHTAG010000002">
    <property type="protein sequence ID" value="MFC7096691.1"/>
    <property type="molecule type" value="Genomic_DNA"/>
</dbReference>
<gene>
    <name evidence="5" type="ORF">ACFQKD_05170</name>
</gene>
<dbReference type="PANTHER" id="PTHR34236:SF1">
    <property type="entry name" value="DIMETHYL SULFOXIDE REDUCTASE TRANSCRIPTIONAL ACTIVATOR"/>
    <property type="match status" value="1"/>
</dbReference>
<dbReference type="PANTHER" id="PTHR34236">
    <property type="entry name" value="DIMETHYL SULFOXIDE REDUCTASE TRANSCRIPTIONAL ACTIVATOR"/>
    <property type="match status" value="1"/>
</dbReference>
<dbReference type="GeneID" id="79269419"/>
<proteinExistence type="predicted"/>
<name>A0ABD5WTR7_9EURY</name>